<keyword evidence="1" id="KW-1133">Transmembrane helix</keyword>
<gene>
    <name evidence="2" type="ORF">METZ01_LOCUS31099</name>
</gene>
<protein>
    <submittedName>
        <fullName evidence="2">Uncharacterized protein</fullName>
    </submittedName>
</protein>
<name>A0A381QFY6_9ZZZZ</name>
<keyword evidence="1" id="KW-0812">Transmembrane</keyword>
<organism evidence="2">
    <name type="scientific">marine metagenome</name>
    <dbReference type="NCBI Taxonomy" id="408172"/>
    <lineage>
        <taxon>unclassified sequences</taxon>
        <taxon>metagenomes</taxon>
        <taxon>ecological metagenomes</taxon>
    </lineage>
</organism>
<dbReference type="EMBL" id="UINC01001346">
    <property type="protein sequence ID" value="SUZ78245.1"/>
    <property type="molecule type" value="Genomic_DNA"/>
</dbReference>
<sequence length="187" mass="20314">MIVSRYYETPNLYNDLASSFDHRLFSGRHMSTLGRSCLTTLLSVLLAFGSTATVFTQSVSFSKVDTDPFEALDLGRVRRLASEDDFRDRVPRIDLTMVRATRWRPAQDSQESTVPAQSSSTRRVVGAATSLLLGMGLFGLLLSRGPTTNTDGTSTSRTERNEVTDFAIFGGAVTFLGAGTVMLLAGS</sequence>
<feature type="transmembrane region" description="Helical" evidence="1">
    <location>
        <begin position="33"/>
        <end position="55"/>
    </location>
</feature>
<feature type="transmembrane region" description="Helical" evidence="1">
    <location>
        <begin position="124"/>
        <end position="142"/>
    </location>
</feature>
<accession>A0A381QFY6</accession>
<keyword evidence="1" id="KW-0472">Membrane</keyword>
<feature type="transmembrane region" description="Helical" evidence="1">
    <location>
        <begin position="163"/>
        <end position="185"/>
    </location>
</feature>
<dbReference type="AlphaFoldDB" id="A0A381QFY6"/>
<proteinExistence type="predicted"/>
<evidence type="ECO:0000313" key="2">
    <source>
        <dbReference type="EMBL" id="SUZ78245.1"/>
    </source>
</evidence>
<evidence type="ECO:0000256" key="1">
    <source>
        <dbReference type="SAM" id="Phobius"/>
    </source>
</evidence>
<reference evidence="2" key="1">
    <citation type="submission" date="2018-05" db="EMBL/GenBank/DDBJ databases">
        <authorList>
            <person name="Lanie J.A."/>
            <person name="Ng W.-L."/>
            <person name="Kazmierczak K.M."/>
            <person name="Andrzejewski T.M."/>
            <person name="Davidsen T.M."/>
            <person name="Wayne K.J."/>
            <person name="Tettelin H."/>
            <person name="Glass J.I."/>
            <person name="Rusch D."/>
            <person name="Podicherti R."/>
            <person name="Tsui H.-C.T."/>
            <person name="Winkler M.E."/>
        </authorList>
    </citation>
    <scope>NUCLEOTIDE SEQUENCE</scope>
</reference>